<dbReference type="STRING" id="1230383.A0A1M8AAQ9"/>
<dbReference type="InterPro" id="IPR036322">
    <property type="entry name" value="WD40_repeat_dom_sf"/>
</dbReference>
<comment type="similarity">
    <text evidence="1">Belongs to the VPS8 family.</text>
</comment>
<gene>
    <name evidence="4" type="ORF">MSYG_3869</name>
</gene>
<feature type="region of interest" description="Disordered" evidence="2">
    <location>
        <begin position="99"/>
        <end position="118"/>
    </location>
</feature>
<dbReference type="PANTHER" id="PTHR12616">
    <property type="entry name" value="VACUOLAR PROTEIN SORTING VPS41"/>
    <property type="match status" value="1"/>
</dbReference>
<dbReference type="InterPro" id="IPR045111">
    <property type="entry name" value="Vps41/Vps8"/>
</dbReference>
<dbReference type="GO" id="GO:0034058">
    <property type="term" value="P:endosomal vesicle fusion"/>
    <property type="evidence" value="ECO:0007669"/>
    <property type="project" value="TreeGrafter"/>
</dbReference>
<dbReference type="Pfam" id="PF23410">
    <property type="entry name" value="Beta-prop_VPS8"/>
    <property type="match status" value="1"/>
</dbReference>
<dbReference type="OrthoDB" id="289913at2759"/>
<dbReference type="OMA" id="TEWQPHD"/>
<evidence type="ECO:0000256" key="2">
    <source>
        <dbReference type="SAM" id="MobiDB-lite"/>
    </source>
</evidence>
<evidence type="ECO:0000313" key="4">
    <source>
        <dbReference type="EMBL" id="SHO79520.1"/>
    </source>
</evidence>
<dbReference type="GO" id="GO:0006623">
    <property type="term" value="P:protein targeting to vacuole"/>
    <property type="evidence" value="ECO:0007669"/>
    <property type="project" value="InterPro"/>
</dbReference>
<accession>A0A1M8AAQ9</accession>
<dbReference type="InterPro" id="IPR015943">
    <property type="entry name" value="WD40/YVTN_repeat-like_dom_sf"/>
</dbReference>
<feature type="domain" description="Vacuolar protein sorting-associated protein 8 central" evidence="3">
    <location>
        <begin position="628"/>
        <end position="826"/>
    </location>
</feature>
<sequence length="1357" mass="153409">MSGIDPQPFSLTDETNTVNSSFNKSNVKETFSETQNFSVTVNDLPTGESSSRASSKSKIFLPGLSKNDIFSNEFQGGLNKNALHERPLGPKFVPLDRLRSPWNTKRSPSSRPLSVLSSNSEHMTFPESVKDISFSDIIDNTSTTDSHSHINSEPIPRPFLNFRPLRKISAQCERYGNVSNLCVSGGIIVIGFDSGLTVVFDLLQRIRCTCASEDAYGDNQHKVTALDISHDASFLAVGHASGHIFLYDLFEPKEPARHVPPIDTHALATGIGEGHLPGVPILHIHFVGTRKTGFISADANGVCFYHSLGRILGMASNDTLRVYGQYRGSPPISSVLSLPVGNTKHASDDYNFIALLLQDKMLLIGLQPSAKTWYRVVANRPGETAAMAWFPTTLIDGRVCHPMLAFSFANELRVLHVRSVRVKKNQNPYFLPSAIMLSEETLTPAPDPITGIHWVHRSLLLVVTTQAWYLYDFRKRCYTEWQPHDPLLHENDEAGCQTQGFSIWRSKAFLLADGLYTGDFVPWDARLRELEEDHDYLSAIRLGLALYDGTELGSGIGLPDPPSQQQATIAFTIQDVINKAAPQILSHREDAKEFVRLCAQFAIATQQFDYLFGELYAIYESYSLDATFVHEIEEFIISGYIRAPSPSIMKQLLTYKDEIHDYSKMEQLILHVDPLYLDLDQTMALCINHNLWDGLAYICEEMLQDYATPAARILHHLHSVYMFVSDEESKTKPFKSSSIPEQSVYAIFHIISARYRGLKYPSMEPLPRKMAVLAVQSLNKLLFSQYPIALPDEESVNTWEEKLYPYLRIIMIFDAEAFLNVLDISFEHDFFGDEDESELLSRSAIMNILYHLCLTDELPGSSVLFTALFAARNSAKYPQFLSVSDTHADWLFNTLTHAGTHQEDCEFALECLLSIHPITFTQAHLNMLEHNGFWNVYEAALKKMKKYDILIKHYMLDQDGEHHKPGQLLDRVTNLFSIPALQQHENWRKLENVFLESVPDVPESLLSDVTRIVISYFCSCDISVLEKLSDTPHHQYLYLLPFFILENGIARETSMILRSKWIDLVAEYCPALLIRQLDSHPAAFFDLDQVCEVCKQHGFGDALIWAYDRLGQSDRAMDVLDHFVDRAACQVQTCIEGEAGSAVTAVGERYWNDCLQTCQSLSNVVEMACRIGVEHSTRDNLNVDDVREQWFRILNAVTTLEHMLTTRFASASGELLALTLSRCETLIENVLAALVTSVPFELVSFPLLFNRLMGEHPKSSKRSFYEMRKLMNAMITAYRFRCDLLNISARLSMADVTRLFHELVRERSIGWLVYGSTSSCRGCNKTLNFGDLNGDDDLIITSRGHLFHHDCFENPDV</sequence>
<dbReference type="PANTHER" id="PTHR12616:SF8">
    <property type="entry name" value="VACUOLAR PROTEIN SORTING-ASSOCIATED PROTEIN 8 HOMOLOG"/>
    <property type="match status" value="1"/>
</dbReference>
<evidence type="ECO:0000256" key="1">
    <source>
        <dbReference type="ARBA" id="ARBA00009422"/>
    </source>
</evidence>
<dbReference type="Pfam" id="PF12816">
    <property type="entry name" value="TPR_Vps8"/>
    <property type="match status" value="1"/>
</dbReference>
<dbReference type="Gene3D" id="2.130.10.10">
    <property type="entry name" value="YVTN repeat-like/Quinoprotein amine dehydrogenase"/>
    <property type="match status" value="1"/>
</dbReference>
<evidence type="ECO:0000313" key="5">
    <source>
        <dbReference type="Proteomes" id="UP000186303"/>
    </source>
</evidence>
<dbReference type="GO" id="GO:0005770">
    <property type="term" value="C:late endosome"/>
    <property type="evidence" value="ECO:0007669"/>
    <property type="project" value="TreeGrafter"/>
</dbReference>
<dbReference type="EMBL" id="LT671826">
    <property type="protein sequence ID" value="SHO79520.1"/>
    <property type="molecule type" value="Genomic_DNA"/>
</dbReference>
<dbReference type="VEuPathDB" id="FungiDB:MSYG_3869"/>
<keyword evidence="5" id="KW-1185">Reference proteome</keyword>
<proteinExistence type="inferred from homology"/>
<feature type="region of interest" description="Disordered" evidence="2">
    <location>
        <begin position="1"/>
        <end position="20"/>
    </location>
</feature>
<reference evidence="5" key="1">
    <citation type="journal article" date="2017" name="Nucleic Acids Res.">
        <title>Proteogenomics produces comprehensive and highly accurate protein-coding gene annotation in a complete genome assembly of Malassezia sympodialis.</title>
        <authorList>
            <person name="Zhu Y."/>
            <person name="Engstroem P.G."/>
            <person name="Tellgren-Roth C."/>
            <person name="Baudo C.D."/>
            <person name="Kennell J.C."/>
            <person name="Sun S."/>
            <person name="Billmyre R.B."/>
            <person name="Schroeder M.S."/>
            <person name="Andersson A."/>
            <person name="Holm T."/>
            <person name="Sigurgeirsson B."/>
            <person name="Wu G."/>
            <person name="Sankaranarayanan S.R."/>
            <person name="Siddharthan R."/>
            <person name="Sanyal K."/>
            <person name="Lundeberg J."/>
            <person name="Nystedt B."/>
            <person name="Boekhout T."/>
            <person name="Dawson T.L. Jr."/>
            <person name="Heitman J."/>
            <person name="Scheynius A."/>
            <person name="Lehtioe J."/>
        </authorList>
    </citation>
    <scope>NUCLEOTIDE SEQUENCE [LARGE SCALE GENOMIC DNA]</scope>
    <source>
        <strain evidence="5">ATCC 42132</strain>
    </source>
</reference>
<dbReference type="Proteomes" id="UP000186303">
    <property type="component" value="Chromosome 6"/>
</dbReference>
<feature type="compositionally biased region" description="Polar residues" evidence="2">
    <location>
        <begin position="9"/>
        <end position="20"/>
    </location>
</feature>
<name>A0A1M8AAQ9_MALS4</name>
<dbReference type="InterPro" id="IPR025941">
    <property type="entry name" value="Vps8_central_dom"/>
</dbReference>
<protein>
    <submittedName>
        <fullName evidence="4">Similar to S.cerevisiae protein VPS8 (Membrane-binding component of the CORVET complex)</fullName>
    </submittedName>
</protein>
<organism evidence="4 5">
    <name type="scientific">Malassezia sympodialis (strain ATCC 42132)</name>
    <name type="common">Atopic eczema-associated yeast</name>
    <dbReference type="NCBI Taxonomy" id="1230383"/>
    <lineage>
        <taxon>Eukaryota</taxon>
        <taxon>Fungi</taxon>
        <taxon>Dikarya</taxon>
        <taxon>Basidiomycota</taxon>
        <taxon>Ustilaginomycotina</taxon>
        <taxon>Malasseziomycetes</taxon>
        <taxon>Malasseziales</taxon>
        <taxon>Malasseziaceae</taxon>
        <taxon>Malassezia</taxon>
    </lineage>
</organism>
<dbReference type="SUPFAM" id="SSF50978">
    <property type="entry name" value="WD40 repeat-like"/>
    <property type="match status" value="1"/>
</dbReference>
<dbReference type="GO" id="GO:0030897">
    <property type="term" value="C:HOPS complex"/>
    <property type="evidence" value="ECO:0007669"/>
    <property type="project" value="TreeGrafter"/>
</dbReference>
<evidence type="ECO:0000259" key="3">
    <source>
        <dbReference type="Pfam" id="PF12816"/>
    </source>
</evidence>
<feature type="compositionally biased region" description="Low complexity" evidence="2">
    <location>
        <begin position="106"/>
        <end position="118"/>
    </location>
</feature>